<sequence length="404" mass="45596">LSARSSGGPMLQFFTKLRRHASLEGASPYFKIKKWKFDSSQRASSLDMRGSPKRRQFQRQRAASESMDQEEHDSHHIDLIQYIARTKDVTYCPTRPSPRLLSPPSTPPPSLGRATGTGVIGLTSEPPDESLGMGYHQESLEPQTLYRDIWTLRASLERYVSSDQSSNNDKDSIRSDADSVCSLGGKTEMGGLPSVDSERGSDGEPGSRKLLQMDSGYTSIEAPSAGVDGVETDESTMLWSPYSQMFTQRDAQPHPPVLSRRDYSIDEKTEALFHEFLRHDPQFDQQESPLRSKHRSRVHLRKQWQRSKQYSDPGQRFQSSFDRYRTPLRRGETVNYPLETSYHSTLPRIISAPDEESSEGATSTPETPKADRETATEPVLLSVLVSEVVKYSIIFIISIWVFVV</sequence>
<feature type="compositionally biased region" description="Polar residues" evidence="1">
    <location>
        <begin position="306"/>
        <end position="321"/>
    </location>
</feature>
<proteinExistence type="predicted"/>
<dbReference type="GO" id="GO:0044325">
    <property type="term" value="F:transmembrane transporter binding"/>
    <property type="evidence" value="ECO:0007669"/>
    <property type="project" value="InterPro"/>
</dbReference>
<organism evidence="2 3">
    <name type="scientific">Cyprinus carpio</name>
    <name type="common">Common carp</name>
    <dbReference type="NCBI Taxonomy" id="7962"/>
    <lineage>
        <taxon>Eukaryota</taxon>
        <taxon>Metazoa</taxon>
        <taxon>Chordata</taxon>
        <taxon>Craniata</taxon>
        <taxon>Vertebrata</taxon>
        <taxon>Euteleostomi</taxon>
        <taxon>Actinopterygii</taxon>
        <taxon>Neopterygii</taxon>
        <taxon>Teleostei</taxon>
        <taxon>Ostariophysi</taxon>
        <taxon>Cypriniformes</taxon>
        <taxon>Cyprinidae</taxon>
        <taxon>Cyprininae</taxon>
        <taxon>Cyprinus</taxon>
    </lineage>
</organism>
<evidence type="ECO:0000313" key="2">
    <source>
        <dbReference type="Ensembl" id="ENSCCRP00010056139.1"/>
    </source>
</evidence>
<dbReference type="PANTHER" id="PTHR28597:SF2">
    <property type="entry name" value="VOLTAGE-DEPENDENT CALCIUM CHANNEL BETA SUBUNIT-ASSOCIATED REGULATORY PROTEIN ISOFORM X1"/>
    <property type="match status" value="1"/>
</dbReference>
<feature type="region of interest" description="Disordered" evidence="1">
    <location>
        <begin position="94"/>
        <end position="118"/>
    </location>
</feature>
<dbReference type="PANTHER" id="PTHR28597">
    <property type="entry name" value="VOLTAGE-DEPENDENT CALCIUM CHANNEL BETA SUBUNIT-ASSOCIATED REGULATORY PROTEIN"/>
    <property type="match status" value="1"/>
</dbReference>
<feature type="region of interest" description="Disordered" evidence="1">
    <location>
        <begin position="159"/>
        <end position="210"/>
    </location>
</feature>
<feature type="region of interest" description="Disordered" evidence="1">
    <location>
        <begin position="283"/>
        <end position="322"/>
    </location>
</feature>
<protein>
    <submittedName>
        <fullName evidence="2">CACN subunit beta associated regulatory protein b</fullName>
    </submittedName>
</protein>
<dbReference type="Ensembl" id="ENSCCRT00010061522.1">
    <property type="protein sequence ID" value="ENSCCRP00010056139.1"/>
    <property type="gene ID" value="ENSCCRG00010023795.1"/>
</dbReference>
<name>A0A8C1L2R6_CYPCA</name>
<dbReference type="Proteomes" id="UP000694427">
    <property type="component" value="Unplaced"/>
</dbReference>
<feature type="compositionally biased region" description="Basic and acidic residues" evidence="1">
    <location>
        <begin position="196"/>
        <end position="207"/>
    </location>
</feature>
<dbReference type="GO" id="GO:0030141">
    <property type="term" value="C:secretory granule"/>
    <property type="evidence" value="ECO:0007669"/>
    <property type="project" value="TreeGrafter"/>
</dbReference>
<feature type="compositionally biased region" description="Low complexity" evidence="1">
    <location>
        <begin position="94"/>
        <end position="103"/>
    </location>
</feature>
<dbReference type="InterPro" id="IPR037658">
    <property type="entry name" value="CBARP"/>
</dbReference>
<keyword evidence="3" id="KW-1185">Reference proteome</keyword>
<feature type="region of interest" description="Disordered" evidence="1">
    <location>
        <begin position="38"/>
        <end position="73"/>
    </location>
</feature>
<dbReference type="AlphaFoldDB" id="A0A8C1L2R6"/>
<evidence type="ECO:0000313" key="3">
    <source>
        <dbReference type="Proteomes" id="UP000694427"/>
    </source>
</evidence>
<evidence type="ECO:0000256" key="1">
    <source>
        <dbReference type="SAM" id="MobiDB-lite"/>
    </source>
</evidence>
<feature type="compositionally biased region" description="Basic residues" evidence="1">
    <location>
        <begin position="291"/>
        <end position="305"/>
    </location>
</feature>
<dbReference type="GO" id="GO:0045955">
    <property type="term" value="P:negative regulation of calcium ion-dependent exocytosis"/>
    <property type="evidence" value="ECO:0007669"/>
    <property type="project" value="TreeGrafter"/>
</dbReference>
<accession>A0A8C1L2R6</accession>
<feature type="region of interest" description="Disordered" evidence="1">
    <location>
        <begin position="352"/>
        <end position="374"/>
    </location>
</feature>
<reference evidence="2" key="2">
    <citation type="submission" date="2025-09" db="UniProtKB">
        <authorList>
            <consortium name="Ensembl"/>
        </authorList>
    </citation>
    <scope>IDENTIFICATION</scope>
</reference>
<reference evidence="2" key="1">
    <citation type="submission" date="2025-08" db="UniProtKB">
        <authorList>
            <consortium name="Ensembl"/>
        </authorList>
    </citation>
    <scope>IDENTIFICATION</scope>
</reference>
<dbReference type="GO" id="GO:0005886">
    <property type="term" value="C:plasma membrane"/>
    <property type="evidence" value="ECO:0007669"/>
    <property type="project" value="TreeGrafter"/>
</dbReference>
<feature type="compositionally biased region" description="Basic and acidic residues" evidence="1">
    <location>
        <begin position="168"/>
        <end position="177"/>
    </location>
</feature>